<gene>
    <name evidence="1" type="primary">rplY</name>
    <name evidence="1" type="ORF">magneo_279</name>
    <name evidence="2" type="ORF">magneo_28</name>
</gene>
<keyword evidence="3" id="KW-1185">Reference proteome</keyword>
<organism evidence="1 3">
    <name type="scientific">Candidatus Hodgkinia cicadicola</name>
    <dbReference type="NCBI Taxonomy" id="573658"/>
    <lineage>
        <taxon>Bacteria</taxon>
        <taxon>Pseudomonadati</taxon>
        <taxon>Pseudomonadota</taxon>
        <taxon>Alphaproteobacteria</taxon>
        <taxon>Hyphomicrobiales</taxon>
        <taxon>Candidatus Hodgkinia</taxon>
    </lineage>
</organism>
<proteinExistence type="predicted"/>
<dbReference type="Proteomes" id="UP000228684">
    <property type="component" value="Unassembled WGS sequence"/>
</dbReference>
<sequence length="175" mass="20161">MTPNMDCFKLITRDKTGSKPCCKTIRNNFIPGTIKTTNNHVIPILVGNGIIKKLTYKQRLVVIVNKIIMNVILKHYQICNKTRQIQNVGYYQTFYKLSKTLIPVIFINEDKINKSSAKLFKITSKLITVSNTNLIPNYIKIISSDFLTENKIMFNKLNYRYLITTSSMTMLSAIK</sequence>
<evidence type="ECO:0000313" key="2">
    <source>
        <dbReference type="EMBL" id="PIM95666.1"/>
    </source>
</evidence>
<comment type="caution">
    <text evidence="1">The sequence shown here is derived from an EMBL/GenBank/DDBJ whole genome shotgun (WGS) entry which is preliminary data.</text>
</comment>
<dbReference type="SUPFAM" id="SSF50715">
    <property type="entry name" value="Ribosomal protein L25-like"/>
    <property type="match status" value="1"/>
</dbReference>
<protein>
    <submittedName>
        <fullName evidence="1">50S ribosomal protein L25</fullName>
    </submittedName>
</protein>
<dbReference type="EMBL" id="NXGM01000109">
    <property type="protein sequence ID" value="PIM95037.1"/>
    <property type="molecule type" value="Genomic_DNA"/>
</dbReference>
<keyword evidence="1" id="KW-0689">Ribosomal protein</keyword>
<name>A0ABX4MFT4_9HYPH</name>
<keyword evidence="1" id="KW-0687">Ribonucleoprotein</keyword>
<accession>A0ABX4MFT4</accession>
<evidence type="ECO:0000313" key="1">
    <source>
        <dbReference type="EMBL" id="PIM95037.1"/>
    </source>
</evidence>
<dbReference type="InterPro" id="IPR011035">
    <property type="entry name" value="Ribosomal_bL25/Gln-tRNA_synth"/>
</dbReference>
<dbReference type="GO" id="GO:0005840">
    <property type="term" value="C:ribosome"/>
    <property type="evidence" value="ECO:0007669"/>
    <property type="project" value="UniProtKB-KW"/>
</dbReference>
<evidence type="ECO:0000313" key="3">
    <source>
        <dbReference type="Proteomes" id="UP000228684"/>
    </source>
</evidence>
<reference evidence="1 3" key="1">
    <citation type="submission" date="2017-09" db="EMBL/GenBank/DDBJ databases">
        <authorList>
            <person name="Campbell M.A."/>
            <person name="Lukasik P."/>
            <person name="Simon C."/>
            <person name="McCutcheon J.P."/>
        </authorList>
    </citation>
    <scope>NUCLEOTIDE SEQUENCE [LARGE SCALE GENOMIC DNA]</scope>
    <source>
        <strain evidence="1 3">MAGNEO</strain>
    </source>
</reference>
<dbReference type="EMBL" id="NXGM01000002">
    <property type="protein sequence ID" value="PIM95666.1"/>
    <property type="molecule type" value="Genomic_DNA"/>
</dbReference>